<protein>
    <submittedName>
        <fullName evidence="1">Uncharacterized protein</fullName>
    </submittedName>
</protein>
<organism evidence="1 2">
    <name type="scientific">Pleuronectes platessa</name>
    <name type="common">European plaice</name>
    <dbReference type="NCBI Taxonomy" id="8262"/>
    <lineage>
        <taxon>Eukaryota</taxon>
        <taxon>Metazoa</taxon>
        <taxon>Chordata</taxon>
        <taxon>Craniata</taxon>
        <taxon>Vertebrata</taxon>
        <taxon>Euteleostomi</taxon>
        <taxon>Actinopterygii</taxon>
        <taxon>Neopterygii</taxon>
        <taxon>Teleostei</taxon>
        <taxon>Neoteleostei</taxon>
        <taxon>Acanthomorphata</taxon>
        <taxon>Carangaria</taxon>
        <taxon>Pleuronectiformes</taxon>
        <taxon>Pleuronectoidei</taxon>
        <taxon>Pleuronectidae</taxon>
        <taxon>Pleuronectes</taxon>
    </lineage>
</organism>
<evidence type="ECO:0000313" key="1">
    <source>
        <dbReference type="EMBL" id="CAB1420503.1"/>
    </source>
</evidence>
<keyword evidence="2" id="KW-1185">Reference proteome</keyword>
<sequence>MTMTMNVSSVNLSGLVSQQNHLRDVGDWQRERAADKSAGMMCRVNMEQNLKPVLCESTTGQTKCERFHQGKSTRHLKRTTQYNHDTTLPHSPAIPLFLSDKYESSFLTSRSIAVLRLGAARQP</sequence>
<evidence type="ECO:0000313" key="2">
    <source>
        <dbReference type="Proteomes" id="UP001153269"/>
    </source>
</evidence>
<comment type="caution">
    <text evidence="1">The sequence shown here is derived from an EMBL/GenBank/DDBJ whole genome shotgun (WGS) entry which is preliminary data.</text>
</comment>
<dbReference type="EMBL" id="CADEAL010000459">
    <property type="protein sequence ID" value="CAB1420503.1"/>
    <property type="molecule type" value="Genomic_DNA"/>
</dbReference>
<proteinExistence type="predicted"/>
<dbReference type="Proteomes" id="UP001153269">
    <property type="component" value="Unassembled WGS sequence"/>
</dbReference>
<dbReference type="AlphaFoldDB" id="A0A9N7TXI8"/>
<name>A0A9N7TXI8_PLEPL</name>
<reference evidence="1" key="1">
    <citation type="submission" date="2020-03" db="EMBL/GenBank/DDBJ databases">
        <authorList>
            <person name="Weist P."/>
        </authorList>
    </citation>
    <scope>NUCLEOTIDE SEQUENCE</scope>
</reference>
<accession>A0A9N7TXI8</accession>
<gene>
    <name evidence="1" type="ORF">PLEPLA_LOCUS8378</name>
</gene>